<dbReference type="PANTHER" id="PTHR30518">
    <property type="entry name" value="ENDOLYTIC MUREIN TRANSGLYCOSYLASE"/>
    <property type="match status" value="1"/>
</dbReference>
<evidence type="ECO:0000256" key="8">
    <source>
        <dbReference type="SAM" id="SignalP"/>
    </source>
</evidence>
<keyword evidence="10" id="KW-1185">Reference proteome</keyword>
<evidence type="ECO:0000256" key="7">
    <source>
        <dbReference type="HAMAP-Rule" id="MF_02065"/>
    </source>
</evidence>
<proteinExistence type="inferred from homology"/>
<evidence type="ECO:0000256" key="2">
    <source>
        <dbReference type="ARBA" id="ARBA00022692"/>
    </source>
</evidence>
<keyword evidence="1 7" id="KW-1003">Cell membrane</keyword>
<dbReference type="EMBL" id="FTNE01000007">
    <property type="protein sequence ID" value="SIQ63958.1"/>
    <property type="molecule type" value="Genomic_DNA"/>
</dbReference>
<dbReference type="CDD" id="cd08010">
    <property type="entry name" value="MltG_like"/>
    <property type="match status" value="1"/>
</dbReference>
<comment type="caution">
    <text evidence="9">The sequence shown here is derived from an EMBL/GenBank/DDBJ whole genome shotgun (WGS) entry which is preliminary data.</text>
</comment>
<dbReference type="RefSeq" id="WP_029310942.1">
    <property type="nucleotide sequence ID" value="NZ_FTNE01000007.1"/>
</dbReference>
<dbReference type="HAMAP" id="MF_02065">
    <property type="entry name" value="MltG"/>
    <property type="match status" value="1"/>
</dbReference>
<keyword evidence="4 7" id="KW-0472">Membrane</keyword>
<evidence type="ECO:0000256" key="1">
    <source>
        <dbReference type="ARBA" id="ARBA00022475"/>
    </source>
</evidence>
<keyword evidence="2 7" id="KW-0812">Transmembrane</keyword>
<dbReference type="Pfam" id="PF02618">
    <property type="entry name" value="YceG"/>
    <property type="match status" value="1"/>
</dbReference>
<comment type="catalytic activity">
    <reaction evidence="7">
        <text>a peptidoglycan chain = a peptidoglycan chain with N-acetyl-1,6-anhydromuramyl-[peptide] at the reducing end + a peptidoglycan chain with N-acetylglucosamine at the non-reducing end.</text>
        <dbReference type="EC" id="4.2.2.29"/>
    </reaction>
</comment>
<dbReference type="EC" id="4.2.2.29" evidence="7"/>
<feature type="chain" id="PRO_5034695123" description="Endolytic murein transglycosylase" evidence="8">
    <location>
        <begin position="25"/>
        <end position="323"/>
    </location>
</feature>
<feature type="signal peptide" evidence="8">
    <location>
        <begin position="1"/>
        <end position="24"/>
    </location>
</feature>
<evidence type="ECO:0000256" key="4">
    <source>
        <dbReference type="ARBA" id="ARBA00023136"/>
    </source>
</evidence>
<comment type="function">
    <text evidence="7">Functions as a peptidoglycan terminase that cleaves nascent peptidoglycan strands endolytically to terminate their elongation.</text>
</comment>
<dbReference type="Gene3D" id="3.30.1490.480">
    <property type="entry name" value="Endolytic murein transglycosylase"/>
    <property type="match status" value="1"/>
</dbReference>
<evidence type="ECO:0000256" key="5">
    <source>
        <dbReference type="ARBA" id="ARBA00023239"/>
    </source>
</evidence>
<dbReference type="Gene3D" id="3.30.160.60">
    <property type="entry name" value="Classic Zinc Finger"/>
    <property type="match status" value="1"/>
</dbReference>
<feature type="site" description="Important for catalytic activity" evidence="7">
    <location>
        <position position="200"/>
    </location>
</feature>
<comment type="similarity">
    <text evidence="7">Belongs to the transglycosylase MltG family.</text>
</comment>
<keyword evidence="3 7" id="KW-1133">Transmembrane helix</keyword>
<dbReference type="GO" id="GO:0009252">
    <property type="term" value="P:peptidoglycan biosynthetic process"/>
    <property type="evidence" value="ECO:0007669"/>
    <property type="project" value="UniProtKB-UniRule"/>
</dbReference>
<evidence type="ECO:0000313" key="10">
    <source>
        <dbReference type="Proteomes" id="UP000186308"/>
    </source>
</evidence>
<dbReference type="OrthoDB" id="9814591at2"/>
<dbReference type="GO" id="GO:0071555">
    <property type="term" value="P:cell wall organization"/>
    <property type="evidence" value="ECO:0007669"/>
    <property type="project" value="UniProtKB-KW"/>
</dbReference>
<dbReference type="GO" id="GO:0005886">
    <property type="term" value="C:plasma membrane"/>
    <property type="evidence" value="ECO:0007669"/>
    <property type="project" value="UniProtKB-UniRule"/>
</dbReference>
<dbReference type="AlphaFoldDB" id="A0A8G2FG03"/>
<dbReference type="Proteomes" id="UP000186308">
    <property type="component" value="Unassembled WGS sequence"/>
</dbReference>
<reference evidence="9 10" key="1">
    <citation type="submission" date="2017-01" db="EMBL/GenBank/DDBJ databases">
        <authorList>
            <person name="Varghese N."/>
            <person name="Submissions S."/>
        </authorList>
    </citation>
    <scope>NUCLEOTIDE SEQUENCE [LARGE SCALE GENOMIC DNA]</scope>
    <source>
        <strain evidence="9 10">ATCC 35905</strain>
    </source>
</reference>
<keyword evidence="5 7" id="KW-0456">Lyase</keyword>
<keyword evidence="8" id="KW-0732">Signal</keyword>
<gene>
    <name evidence="7" type="primary">mltG</name>
    <name evidence="9" type="ORF">SAMN05421828_10780</name>
</gene>
<dbReference type="InterPro" id="IPR003770">
    <property type="entry name" value="MLTG-like"/>
</dbReference>
<evidence type="ECO:0000313" key="9">
    <source>
        <dbReference type="EMBL" id="SIQ63958.1"/>
    </source>
</evidence>
<protein>
    <recommendedName>
        <fullName evidence="7">Endolytic murein transglycosylase</fullName>
        <ecNumber evidence="7">4.2.2.29</ecNumber>
    </recommendedName>
    <alternativeName>
        <fullName evidence="7">Peptidoglycan lytic transglycosylase</fullName>
    </alternativeName>
    <alternativeName>
        <fullName evidence="7">Peptidoglycan polymerization terminase</fullName>
    </alternativeName>
</protein>
<dbReference type="NCBIfam" id="TIGR00247">
    <property type="entry name" value="endolytic transglycosylase MltG"/>
    <property type="match status" value="1"/>
</dbReference>
<keyword evidence="7" id="KW-0997">Cell inner membrane</keyword>
<keyword evidence="6 7" id="KW-0961">Cell wall biogenesis/degradation</keyword>
<sequence>MFTRGRLILVLMALVVAANIGNQAVQQSYDGPGALAVTRDVVVPPGGIAAVARTLNRAGVIRYPLVFELAAWITRRQGNLRAGEFEFVAHGSLRRVLHTLRFGPVVQHKATIPEGLTATQIAAIINALPEASGHVVPPSEGSVLPQTYDYVYGATRQGILRRMQHAMTRALAAAWGARAPDLPVQTPQQALTLASIVQLETPVAAELPKIAGVYENRLVQGMKLQADPTVIFAVTEGRATALPHRVTDHDLATPSAYNTYRHHGLPPGPIASPGIAAIDAVLHPAATQDLFFVATGRGGHVFARTFDEQLANIARVRAGRGKN</sequence>
<name>A0A8G2FG03_ACIRU</name>
<organism evidence="9 10">
    <name type="scientific">Acidiphilium rubrum</name>
    <dbReference type="NCBI Taxonomy" id="526"/>
    <lineage>
        <taxon>Bacteria</taxon>
        <taxon>Pseudomonadati</taxon>
        <taxon>Pseudomonadota</taxon>
        <taxon>Alphaproteobacteria</taxon>
        <taxon>Acetobacterales</taxon>
        <taxon>Acidocellaceae</taxon>
        <taxon>Acidiphilium</taxon>
    </lineage>
</organism>
<evidence type="ECO:0000256" key="3">
    <source>
        <dbReference type="ARBA" id="ARBA00022989"/>
    </source>
</evidence>
<dbReference type="GO" id="GO:0008932">
    <property type="term" value="F:lytic endotransglycosylase activity"/>
    <property type="evidence" value="ECO:0007669"/>
    <property type="project" value="UniProtKB-UniRule"/>
</dbReference>
<dbReference type="PANTHER" id="PTHR30518:SF2">
    <property type="entry name" value="ENDOLYTIC MUREIN TRANSGLYCOSYLASE"/>
    <property type="match status" value="1"/>
</dbReference>
<evidence type="ECO:0000256" key="6">
    <source>
        <dbReference type="ARBA" id="ARBA00023316"/>
    </source>
</evidence>
<accession>A0A8G2FG03</accession>